<dbReference type="EMBL" id="QKKF02016774">
    <property type="protein sequence ID" value="RZF41553.1"/>
    <property type="molecule type" value="Genomic_DNA"/>
</dbReference>
<comment type="caution">
    <text evidence="1">The sequence shown here is derived from an EMBL/GenBank/DDBJ whole genome shotgun (WGS) entry which is preliminary data.</text>
</comment>
<gene>
    <name evidence="1" type="ORF">LSTR_LSTR000267</name>
</gene>
<evidence type="ECO:0000313" key="1">
    <source>
        <dbReference type="EMBL" id="RZF41553.1"/>
    </source>
</evidence>
<dbReference type="Proteomes" id="UP000291343">
    <property type="component" value="Unassembled WGS sequence"/>
</dbReference>
<sequence length="117" mass="12882">MRQSWLEISTLTRIATGPGSETQLKRAQHGTPLVQRFPARIATDLACAPPRLLKRNCTSYFIGEDNHRLAIKIILIFLFSAVRTIGKPVVRTVGSALSLAPEDTTLPQPDPCSEQSK</sequence>
<accession>A0A482X765</accession>
<evidence type="ECO:0000313" key="2">
    <source>
        <dbReference type="Proteomes" id="UP000291343"/>
    </source>
</evidence>
<organism evidence="1 2">
    <name type="scientific">Laodelphax striatellus</name>
    <name type="common">Small brown planthopper</name>
    <name type="synonym">Delphax striatella</name>
    <dbReference type="NCBI Taxonomy" id="195883"/>
    <lineage>
        <taxon>Eukaryota</taxon>
        <taxon>Metazoa</taxon>
        <taxon>Ecdysozoa</taxon>
        <taxon>Arthropoda</taxon>
        <taxon>Hexapoda</taxon>
        <taxon>Insecta</taxon>
        <taxon>Pterygota</taxon>
        <taxon>Neoptera</taxon>
        <taxon>Paraneoptera</taxon>
        <taxon>Hemiptera</taxon>
        <taxon>Auchenorrhyncha</taxon>
        <taxon>Fulgoroidea</taxon>
        <taxon>Delphacidae</taxon>
        <taxon>Criomorphinae</taxon>
        <taxon>Laodelphax</taxon>
    </lineage>
</organism>
<protein>
    <submittedName>
        <fullName evidence="1">Uncharacterized protein</fullName>
    </submittedName>
</protein>
<name>A0A482X765_LAOST</name>
<dbReference type="InParanoid" id="A0A482X765"/>
<reference evidence="1 2" key="1">
    <citation type="journal article" date="2017" name="Gigascience">
        <title>Genome sequence of the small brown planthopper, Laodelphax striatellus.</title>
        <authorList>
            <person name="Zhu J."/>
            <person name="Jiang F."/>
            <person name="Wang X."/>
            <person name="Yang P."/>
            <person name="Bao Y."/>
            <person name="Zhao W."/>
            <person name="Wang W."/>
            <person name="Lu H."/>
            <person name="Wang Q."/>
            <person name="Cui N."/>
            <person name="Li J."/>
            <person name="Chen X."/>
            <person name="Luo L."/>
            <person name="Yu J."/>
            <person name="Kang L."/>
            <person name="Cui F."/>
        </authorList>
    </citation>
    <scope>NUCLEOTIDE SEQUENCE [LARGE SCALE GENOMIC DNA]</scope>
    <source>
        <strain evidence="1">Lst14</strain>
    </source>
</reference>
<keyword evidence="2" id="KW-1185">Reference proteome</keyword>
<dbReference type="AlphaFoldDB" id="A0A482X765"/>
<proteinExistence type="predicted"/>